<dbReference type="Pfam" id="PF18024">
    <property type="entry name" value="HTH_50"/>
    <property type="match status" value="1"/>
</dbReference>
<dbReference type="Gene3D" id="1.10.8.60">
    <property type="match status" value="1"/>
</dbReference>
<dbReference type="SUPFAM" id="SSF55785">
    <property type="entry name" value="PYP-like sensor domain (PAS domain)"/>
    <property type="match status" value="1"/>
</dbReference>
<evidence type="ECO:0000256" key="1">
    <source>
        <dbReference type="ARBA" id="ARBA00022741"/>
    </source>
</evidence>
<dbReference type="InterPro" id="IPR030828">
    <property type="entry name" value="HTH_TyrR"/>
</dbReference>
<dbReference type="Pfam" id="PF13426">
    <property type="entry name" value="PAS_9"/>
    <property type="match status" value="1"/>
</dbReference>
<evidence type="ECO:0000313" key="12">
    <source>
        <dbReference type="Proteomes" id="UP001597301"/>
    </source>
</evidence>
<dbReference type="Pfam" id="PF00158">
    <property type="entry name" value="Sigma54_activat"/>
    <property type="match status" value="1"/>
</dbReference>
<dbReference type="RefSeq" id="WP_380774135.1">
    <property type="nucleotide sequence ID" value="NZ_JBHUEO010000032.1"/>
</dbReference>
<dbReference type="InterPro" id="IPR002078">
    <property type="entry name" value="Sigma_54_int"/>
</dbReference>
<dbReference type="SMART" id="SM00091">
    <property type="entry name" value="PAS"/>
    <property type="match status" value="1"/>
</dbReference>
<dbReference type="Proteomes" id="UP001597301">
    <property type="component" value="Unassembled WGS sequence"/>
</dbReference>
<evidence type="ECO:0000256" key="2">
    <source>
        <dbReference type="ARBA" id="ARBA00022797"/>
    </source>
</evidence>
<organism evidence="11 12">
    <name type="scientific">Siminovitchia sediminis</name>
    <dbReference type="NCBI Taxonomy" id="1274353"/>
    <lineage>
        <taxon>Bacteria</taxon>
        <taxon>Bacillati</taxon>
        <taxon>Bacillota</taxon>
        <taxon>Bacilli</taxon>
        <taxon>Bacillales</taxon>
        <taxon>Bacillaceae</taxon>
        <taxon>Siminovitchia</taxon>
    </lineage>
</organism>
<feature type="domain" description="PAS" evidence="9">
    <location>
        <begin position="9"/>
        <end position="60"/>
    </location>
</feature>
<dbReference type="SUPFAM" id="SSF52540">
    <property type="entry name" value="P-loop containing nucleoside triphosphate hydrolases"/>
    <property type="match status" value="1"/>
</dbReference>
<dbReference type="CDD" id="cd00130">
    <property type="entry name" value="PAS"/>
    <property type="match status" value="1"/>
</dbReference>
<keyword evidence="5" id="KW-0804">Transcription</keyword>
<dbReference type="InterPro" id="IPR025944">
    <property type="entry name" value="Sigma_54_int_dom_CS"/>
</dbReference>
<keyword evidence="4" id="KW-0805">Transcription regulation</keyword>
<comment type="caution">
    <text evidence="11">The sequence shown here is derived from an EMBL/GenBank/DDBJ whole genome shotgun (WGS) entry which is preliminary data.</text>
</comment>
<evidence type="ECO:0000256" key="6">
    <source>
        <dbReference type="ARBA" id="ARBA00029500"/>
    </source>
</evidence>
<dbReference type="InterPro" id="IPR035965">
    <property type="entry name" value="PAS-like_dom_sf"/>
</dbReference>
<keyword evidence="12" id="KW-1185">Reference proteome</keyword>
<protein>
    <recommendedName>
        <fullName evidence="6">HTH-type transcriptional regulatory protein TyrR</fullName>
    </recommendedName>
</protein>
<dbReference type="PROSITE" id="PS50112">
    <property type="entry name" value="PAS"/>
    <property type="match status" value="1"/>
</dbReference>
<keyword evidence="3" id="KW-0067">ATP-binding</keyword>
<dbReference type="InterPro" id="IPR000014">
    <property type="entry name" value="PAS"/>
</dbReference>
<evidence type="ECO:0000256" key="7">
    <source>
        <dbReference type="SAM" id="Coils"/>
    </source>
</evidence>
<proteinExistence type="predicted"/>
<evidence type="ECO:0000256" key="4">
    <source>
        <dbReference type="ARBA" id="ARBA00023015"/>
    </source>
</evidence>
<dbReference type="CDD" id="cd00009">
    <property type="entry name" value="AAA"/>
    <property type="match status" value="1"/>
</dbReference>
<dbReference type="Gene3D" id="3.40.50.300">
    <property type="entry name" value="P-loop containing nucleotide triphosphate hydrolases"/>
    <property type="match status" value="1"/>
</dbReference>
<sequence length="468" mass="53066">MIDIQELLDHPYFLKILNAVSDGVLIANGEGEVLWLNNACETFTNRPRSTIIGKNVYLLEEQGVFVPSVTKMVIEKQAAASTVQTPDGDSRLRLIVSGHPIKNQKGEIDYIIAQTKDITEIVKTTSELEETQSLLKRYTQEIMRMNYEKNTVESYFFESRSDIYRSLLNIIDKIAHTESTVLLGGETGVGKNVIARRIHDLSERSGAPFIEINCGAIPESLIESELFGYSKGAFTGANKGGKAGLIKMADSGTLFLDEIGELPLHLQSKLLQFLQSKKYLPVGSTDYHSSDVRVIAATNLDLKEEVKKGNFRSDLYYRLNVLPLRVPALRERIEDIPGLVQFNLEKYNKKHKRQCHITPDAIQDLQNYEWPGNIRELENLIERLVIITTGDNISSEHLPSYIRTEKQQTFALGDFEQGDTLPEILDTVEKNIISKAYYQFKTTRKTAEELGVTQSWLMRRLKKYNLSK</sequence>
<keyword evidence="2" id="KW-0058">Aromatic hydrocarbons catabolism</keyword>
<dbReference type="InterPro" id="IPR025662">
    <property type="entry name" value="Sigma_54_int_dom_ATP-bd_1"/>
</dbReference>
<keyword evidence="7" id="KW-0175">Coiled coil</keyword>
<evidence type="ECO:0000259" key="8">
    <source>
        <dbReference type="PROSITE" id="PS50045"/>
    </source>
</evidence>
<dbReference type="InterPro" id="IPR003593">
    <property type="entry name" value="AAA+_ATPase"/>
</dbReference>
<dbReference type="PROSITE" id="PS00675">
    <property type="entry name" value="SIGMA54_INTERACT_1"/>
    <property type="match status" value="1"/>
</dbReference>
<dbReference type="Pfam" id="PF25601">
    <property type="entry name" value="AAA_lid_14"/>
    <property type="match status" value="1"/>
</dbReference>
<dbReference type="SUPFAM" id="SSF46689">
    <property type="entry name" value="Homeodomain-like"/>
    <property type="match status" value="1"/>
</dbReference>
<dbReference type="PROSITE" id="PS50045">
    <property type="entry name" value="SIGMA54_INTERACT_4"/>
    <property type="match status" value="1"/>
</dbReference>
<evidence type="ECO:0000256" key="5">
    <source>
        <dbReference type="ARBA" id="ARBA00023163"/>
    </source>
</evidence>
<evidence type="ECO:0000259" key="10">
    <source>
        <dbReference type="PROSITE" id="PS50113"/>
    </source>
</evidence>
<dbReference type="PROSITE" id="PS00688">
    <property type="entry name" value="SIGMA54_INTERACT_3"/>
    <property type="match status" value="1"/>
</dbReference>
<dbReference type="InterPro" id="IPR000700">
    <property type="entry name" value="PAS-assoc_C"/>
</dbReference>
<feature type="domain" description="Sigma-54 factor interaction" evidence="8">
    <location>
        <begin position="157"/>
        <end position="386"/>
    </location>
</feature>
<accession>A0ABW4KK21</accession>
<dbReference type="InterPro" id="IPR027417">
    <property type="entry name" value="P-loop_NTPase"/>
</dbReference>
<gene>
    <name evidence="11" type="ORF">ACFSCZ_11805</name>
</gene>
<reference evidence="12" key="1">
    <citation type="journal article" date="2019" name="Int. J. Syst. Evol. Microbiol.">
        <title>The Global Catalogue of Microorganisms (GCM) 10K type strain sequencing project: providing services to taxonomists for standard genome sequencing and annotation.</title>
        <authorList>
            <consortium name="The Broad Institute Genomics Platform"/>
            <consortium name="The Broad Institute Genome Sequencing Center for Infectious Disease"/>
            <person name="Wu L."/>
            <person name="Ma J."/>
        </authorList>
    </citation>
    <scope>NUCLEOTIDE SEQUENCE [LARGE SCALE GENOMIC DNA]</scope>
    <source>
        <strain evidence="12">CGMCC 1.12295</strain>
    </source>
</reference>
<evidence type="ECO:0000313" key="11">
    <source>
        <dbReference type="EMBL" id="MFD1707412.1"/>
    </source>
</evidence>
<dbReference type="SMART" id="SM00382">
    <property type="entry name" value="AAA"/>
    <property type="match status" value="1"/>
</dbReference>
<dbReference type="InterPro" id="IPR058031">
    <property type="entry name" value="AAA_lid_NorR"/>
</dbReference>
<dbReference type="EMBL" id="JBHUEO010000032">
    <property type="protein sequence ID" value="MFD1707412.1"/>
    <property type="molecule type" value="Genomic_DNA"/>
</dbReference>
<feature type="coiled-coil region" evidence="7">
    <location>
        <begin position="121"/>
        <end position="148"/>
    </location>
</feature>
<feature type="domain" description="PAC" evidence="10">
    <location>
        <begin position="76"/>
        <end position="130"/>
    </location>
</feature>
<dbReference type="PANTHER" id="PTHR32071:SF57">
    <property type="entry name" value="C4-DICARBOXYLATE TRANSPORT TRANSCRIPTIONAL REGULATORY PROTEIN DCTD"/>
    <property type="match status" value="1"/>
</dbReference>
<keyword evidence="1" id="KW-0547">Nucleotide-binding</keyword>
<dbReference type="PROSITE" id="PS50113">
    <property type="entry name" value="PAC"/>
    <property type="match status" value="1"/>
</dbReference>
<dbReference type="Gene3D" id="3.30.450.20">
    <property type="entry name" value="PAS domain"/>
    <property type="match status" value="1"/>
</dbReference>
<evidence type="ECO:0000259" key="9">
    <source>
        <dbReference type="PROSITE" id="PS50112"/>
    </source>
</evidence>
<dbReference type="PANTHER" id="PTHR32071">
    <property type="entry name" value="TRANSCRIPTIONAL REGULATORY PROTEIN"/>
    <property type="match status" value="1"/>
</dbReference>
<dbReference type="InterPro" id="IPR009057">
    <property type="entry name" value="Homeodomain-like_sf"/>
</dbReference>
<name>A0ABW4KK21_9BACI</name>
<dbReference type="Gene3D" id="1.10.10.60">
    <property type="entry name" value="Homeodomain-like"/>
    <property type="match status" value="1"/>
</dbReference>
<evidence type="ECO:0000256" key="3">
    <source>
        <dbReference type="ARBA" id="ARBA00022840"/>
    </source>
</evidence>